<sequence>MLSTPRNDAGDVQPAAPYQMTGDTSYRFLFSPSFRSVGSIIAPEERQISASSAERWKSKCYMRGYKETVELESNDSSSWLWRRIVFTTLGWGAPLADYIAANVTQRGYGRLMYNLDNGNHDTLLGDAYQRLFEGQRTVDWVNPLTAKVDSRRIRVISDTLRTIQSPNSESGKYQVAKRWYPVNKSIIYDDDERGSEHKFSVGWASGAAQGNAGDLFVFDMFEPPTDADDTTTLAMGTSGTYYWHEGSGR</sequence>
<evidence type="ECO:0000313" key="1">
    <source>
        <dbReference type="EMBL" id="DAF62148.1"/>
    </source>
</evidence>
<protein>
    <submittedName>
        <fullName evidence="1">Capsid protein</fullName>
    </submittedName>
</protein>
<proteinExistence type="predicted"/>
<accession>A0A8S5TFR1</accession>
<reference evidence="1" key="1">
    <citation type="journal article" date="2021" name="Proc. Natl. Acad. Sci. U.S.A.">
        <title>A Catalog of Tens of Thousands of Viruses from Human Metagenomes Reveals Hidden Associations with Chronic Diseases.</title>
        <authorList>
            <person name="Tisza M.J."/>
            <person name="Buck C.B."/>
        </authorList>
    </citation>
    <scope>NUCLEOTIDE SEQUENCE</scope>
    <source>
        <strain evidence="1">CtD6S1</strain>
    </source>
</reference>
<name>A0A8S5TFR1_9VIRU</name>
<dbReference type="EMBL" id="BK032821">
    <property type="protein sequence ID" value="DAF62148.1"/>
    <property type="molecule type" value="Genomic_DNA"/>
</dbReference>
<organism evidence="1">
    <name type="scientific">Genomoviridae sp. ctD6S1</name>
    <dbReference type="NCBI Taxonomy" id="2828011"/>
    <lineage>
        <taxon>Viruses</taxon>
        <taxon>Monodnaviria</taxon>
        <taxon>Shotokuvirae</taxon>
        <taxon>Cressdnaviricota</taxon>
        <taxon>Repensiviricetes</taxon>
        <taxon>Geplafuvirales</taxon>
        <taxon>Genomoviridae</taxon>
    </lineage>
</organism>